<feature type="transmembrane region" description="Helical" evidence="5">
    <location>
        <begin position="474"/>
        <end position="492"/>
    </location>
</feature>
<feature type="transmembrane region" description="Helical" evidence="5">
    <location>
        <begin position="287"/>
        <end position="307"/>
    </location>
</feature>
<keyword evidence="8" id="KW-1185">Reference proteome</keyword>
<evidence type="ECO:0000256" key="4">
    <source>
        <dbReference type="ARBA" id="ARBA00023136"/>
    </source>
</evidence>
<name>A0A4P6FFA2_9MICO</name>
<evidence type="ECO:0000256" key="3">
    <source>
        <dbReference type="ARBA" id="ARBA00022989"/>
    </source>
</evidence>
<dbReference type="Pfam" id="PF07690">
    <property type="entry name" value="MFS_1"/>
    <property type="match status" value="1"/>
</dbReference>
<comment type="subcellular location">
    <subcellularLocation>
        <location evidence="1">Cell membrane</location>
        <topology evidence="1">Multi-pass membrane protein</topology>
    </subcellularLocation>
</comment>
<dbReference type="AlphaFoldDB" id="A0A4P6FFA2"/>
<dbReference type="GO" id="GO:0022857">
    <property type="term" value="F:transmembrane transporter activity"/>
    <property type="evidence" value="ECO:0007669"/>
    <property type="project" value="InterPro"/>
</dbReference>
<feature type="transmembrane region" description="Helical" evidence="5">
    <location>
        <begin position="156"/>
        <end position="182"/>
    </location>
</feature>
<dbReference type="OrthoDB" id="7375466at2"/>
<feature type="domain" description="Major facilitator superfamily (MFS) profile" evidence="6">
    <location>
        <begin position="32"/>
        <end position="535"/>
    </location>
</feature>
<gene>
    <name evidence="7" type="ORF">ET471_03865</name>
</gene>
<feature type="transmembrane region" description="Helical" evidence="5">
    <location>
        <begin position="123"/>
        <end position="144"/>
    </location>
</feature>
<evidence type="ECO:0000259" key="6">
    <source>
        <dbReference type="PROSITE" id="PS50850"/>
    </source>
</evidence>
<feature type="transmembrane region" description="Helical" evidence="5">
    <location>
        <begin position="27"/>
        <end position="45"/>
    </location>
</feature>
<evidence type="ECO:0000313" key="7">
    <source>
        <dbReference type="EMBL" id="QAY69278.1"/>
    </source>
</evidence>
<feature type="transmembrane region" description="Helical" evidence="5">
    <location>
        <begin position="97"/>
        <end position="117"/>
    </location>
</feature>
<dbReference type="RefSeq" id="WP_129186678.1">
    <property type="nucleotide sequence ID" value="NZ_CP035493.1"/>
</dbReference>
<feature type="transmembrane region" description="Helical" evidence="5">
    <location>
        <begin position="260"/>
        <end position="281"/>
    </location>
</feature>
<reference evidence="7 8" key="1">
    <citation type="submission" date="2019-01" db="EMBL/GenBank/DDBJ databases">
        <title>Genome sequencing of strain FW10M-9.</title>
        <authorList>
            <person name="Heo J."/>
            <person name="Kim S.-J."/>
            <person name="Kim J.-S."/>
            <person name="Hong S.-B."/>
            <person name="Kwon S.-W."/>
        </authorList>
    </citation>
    <scope>NUCLEOTIDE SEQUENCE [LARGE SCALE GENOMIC DNA]</scope>
    <source>
        <strain evidence="7 8">FW10M-9</strain>
    </source>
</reference>
<sequence>MTVAVPARSTVDGRLRGPVRSRRTPQAVRAAVLVVCLATGFTTLLDQSMLTVAVPVLRGELGASTAQLQWILAGYSLTFGIALVPAGRLGDLVGRRLLLVAGIVVFSGSSLVGATASGAGVLVLARLLQGIGAGIANPQVIGLMQDHFTGSGRARAFGAYGSIGAFSAVIAPLVGGSVIAAAGPELGWRLVVGLNIPSAVVVVVLALWLVPAAPAHVPSAASAVLSSDADADADAAADAARRATRALRRRGRPRRAPRDGLDVVGLVLITLSVLALLVPFVLQDASLARRVLFAAPLAVVVPALALWERRYARSGRVPVLAPELVRSPGYVLGCLVATFSFGQALGYSAVLMLFLQDGLGLSPVQAGLVTTPGAIVSGVVGNLSWRVLRRWGRAGVTAAYAAKVVTSIGVLVAVLVVPERGFVATLVVAQVVTGALAGVSFSPNQTLTLEHAAPGRHGVAAGALQLAQRISSTVCLAAMTGAYVAVAGPHAVVGHPGATTGHRAALAVATGITIALAAAALAASLADDAIARRRRTRSTVVSMLESPS</sequence>
<dbReference type="PANTHER" id="PTHR42718:SF39">
    <property type="entry name" value="ACTINORHODIN TRANSPORTER-RELATED"/>
    <property type="match status" value="1"/>
</dbReference>
<feature type="transmembrane region" description="Helical" evidence="5">
    <location>
        <begin position="366"/>
        <end position="385"/>
    </location>
</feature>
<dbReference type="InterPro" id="IPR011701">
    <property type="entry name" value="MFS"/>
</dbReference>
<dbReference type="Gene3D" id="1.20.1250.20">
    <property type="entry name" value="MFS general substrate transporter like domains"/>
    <property type="match status" value="1"/>
</dbReference>
<dbReference type="InterPro" id="IPR020846">
    <property type="entry name" value="MFS_dom"/>
</dbReference>
<evidence type="ECO:0000256" key="5">
    <source>
        <dbReference type="SAM" id="Phobius"/>
    </source>
</evidence>
<evidence type="ECO:0000313" key="8">
    <source>
        <dbReference type="Proteomes" id="UP000292118"/>
    </source>
</evidence>
<keyword evidence="4 5" id="KW-0472">Membrane</keyword>
<proteinExistence type="predicted"/>
<evidence type="ECO:0000256" key="2">
    <source>
        <dbReference type="ARBA" id="ARBA00022692"/>
    </source>
</evidence>
<dbReference type="KEGG" id="xya:ET471_03865"/>
<keyword evidence="3 5" id="KW-1133">Transmembrane helix</keyword>
<dbReference type="InterPro" id="IPR036259">
    <property type="entry name" value="MFS_trans_sf"/>
</dbReference>
<dbReference type="SUPFAM" id="SSF103473">
    <property type="entry name" value="MFS general substrate transporter"/>
    <property type="match status" value="1"/>
</dbReference>
<feature type="transmembrane region" description="Helical" evidence="5">
    <location>
        <begin position="504"/>
        <end position="526"/>
    </location>
</feature>
<protein>
    <submittedName>
        <fullName evidence="7">MFS transporter</fullName>
    </submittedName>
</protein>
<feature type="transmembrane region" description="Helical" evidence="5">
    <location>
        <begin position="397"/>
        <end position="416"/>
    </location>
</feature>
<dbReference type="EMBL" id="CP035493">
    <property type="protein sequence ID" value="QAY69278.1"/>
    <property type="molecule type" value="Genomic_DNA"/>
</dbReference>
<feature type="transmembrane region" description="Helical" evidence="5">
    <location>
        <begin position="422"/>
        <end position="441"/>
    </location>
</feature>
<dbReference type="PROSITE" id="PS50850">
    <property type="entry name" value="MFS"/>
    <property type="match status" value="1"/>
</dbReference>
<evidence type="ECO:0000256" key="1">
    <source>
        <dbReference type="ARBA" id="ARBA00004651"/>
    </source>
</evidence>
<keyword evidence="2 5" id="KW-0812">Transmembrane</keyword>
<dbReference type="Gene3D" id="1.20.1720.10">
    <property type="entry name" value="Multidrug resistance protein D"/>
    <property type="match status" value="1"/>
</dbReference>
<feature type="transmembrane region" description="Helical" evidence="5">
    <location>
        <begin position="328"/>
        <end position="354"/>
    </location>
</feature>
<accession>A0A4P6FFA2</accession>
<dbReference type="GO" id="GO:0005886">
    <property type="term" value="C:plasma membrane"/>
    <property type="evidence" value="ECO:0007669"/>
    <property type="project" value="UniProtKB-SubCell"/>
</dbReference>
<feature type="transmembrane region" description="Helical" evidence="5">
    <location>
        <begin position="188"/>
        <end position="210"/>
    </location>
</feature>
<feature type="transmembrane region" description="Helical" evidence="5">
    <location>
        <begin position="65"/>
        <end position="85"/>
    </location>
</feature>
<organism evidence="7 8">
    <name type="scientific">Xylanimonas protaetiae</name>
    <dbReference type="NCBI Taxonomy" id="2509457"/>
    <lineage>
        <taxon>Bacteria</taxon>
        <taxon>Bacillati</taxon>
        <taxon>Actinomycetota</taxon>
        <taxon>Actinomycetes</taxon>
        <taxon>Micrococcales</taxon>
        <taxon>Promicromonosporaceae</taxon>
        <taxon>Xylanimonas</taxon>
    </lineage>
</organism>
<dbReference type="Proteomes" id="UP000292118">
    <property type="component" value="Chromosome"/>
</dbReference>
<dbReference type="PANTHER" id="PTHR42718">
    <property type="entry name" value="MAJOR FACILITATOR SUPERFAMILY MULTIDRUG TRANSPORTER MFSC"/>
    <property type="match status" value="1"/>
</dbReference>